<evidence type="ECO:0000313" key="1">
    <source>
        <dbReference type="EMBL" id="KDQ31716.1"/>
    </source>
</evidence>
<evidence type="ECO:0000313" key="2">
    <source>
        <dbReference type="Proteomes" id="UP000027073"/>
    </source>
</evidence>
<dbReference type="InParanoid" id="A0A067P742"/>
<gene>
    <name evidence="1" type="ORF">PLEOSDRAFT_1081195</name>
</gene>
<protein>
    <submittedName>
        <fullName evidence="1">Uncharacterized protein</fullName>
    </submittedName>
</protein>
<proteinExistence type="predicted"/>
<name>A0A067P742_PLEO1</name>
<dbReference type="Proteomes" id="UP000027073">
    <property type="component" value="Unassembled WGS sequence"/>
</dbReference>
<reference evidence="2" key="1">
    <citation type="journal article" date="2014" name="Proc. Natl. Acad. Sci. U.S.A.">
        <title>Extensive sampling of basidiomycete genomes demonstrates inadequacy of the white-rot/brown-rot paradigm for wood decay fungi.</title>
        <authorList>
            <person name="Riley R."/>
            <person name="Salamov A.A."/>
            <person name="Brown D.W."/>
            <person name="Nagy L.G."/>
            <person name="Floudas D."/>
            <person name="Held B.W."/>
            <person name="Levasseur A."/>
            <person name="Lombard V."/>
            <person name="Morin E."/>
            <person name="Otillar R."/>
            <person name="Lindquist E.A."/>
            <person name="Sun H."/>
            <person name="LaButti K.M."/>
            <person name="Schmutz J."/>
            <person name="Jabbour D."/>
            <person name="Luo H."/>
            <person name="Baker S.E."/>
            <person name="Pisabarro A.G."/>
            <person name="Walton J.D."/>
            <person name="Blanchette R.A."/>
            <person name="Henrissat B."/>
            <person name="Martin F."/>
            <person name="Cullen D."/>
            <person name="Hibbett D.S."/>
            <person name="Grigoriev I.V."/>
        </authorList>
    </citation>
    <scope>NUCLEOTIDE SEQUENCE [LARGE SCALE GENOMIC DNA]</scope>
    <source>
        <strain evidence="2">PC15</strain>
    </source>
</reference>
<dbReference type="HOGENOM" id="CLU_1714063_0_0_1"/>
<dbReference type="AlphaFoldDB" id="A0A067P742"/>
<organism evidence="1 2">
    <name type="scientific">Pleurotus ostreatus (strain PC15)</name>
    <name type="common">Oyster mushroom</name>
    <dbReference type="NCBI Taxonomy" id="1137138"/>
    <lineage>
        <taxon>Eukaryota</taxon>
        <taxon>Fungi</taxon>
        <taxon>Dikarya</taxon>
        <taxon>Basidiomycota</taxon>
        <taxon>Agaricomycotina</taxon>
        <taxon>Agaricomycetes</taxon>
        <taxon>Agaricomycetidae</taxon>
        <taxon>Agaricales</taxon>
        <taxon>Pleurotineae</taxon>
        <taxon>Pleurotaceae</taxon>
        <taxon>Pleurotus</taxon>
    </lineage>
</organism>
<accession>A0A067P742</accession>
<sequence length="153" mass="17776">MWSGLLMEGMKRTDERVMWTLGSNEFGLLTVNSPQRRKPMCVIHSMMQRWEAGGPGASHETMPEVECDESPFIPLASVNTLWKRRSEKIDEVHKLVIWETSSWPHSLFRLERNCVIGEGQGGVRRENRQEVIQIMFKLSRYMALYYPVEGFGK</sequence>
<dbReference type="VEuPathDB" id="FungiDB:PLEOSDRAFT_1081195"/>
<dbReference type="EMBL" id="KL198005">
    <property type="protein sequence ID" value="KDQ31716.1"/>
    <property type="molecule type" value="Genomic_DNA"/>
</dbReference>